<protein>
    <submittedName>
        <fullName evidence="1">Uncharacterized protein</fullName>
    </submittedName>
</protein>
<dbReference type="STRING" id="1576369.SAMN05421753_12158"/>
<dbReference type="OrthoDB" id="213867at2"/>
<evidence type="ECO:0000313" key="2">
    <source>
        <dbReference type="Proteomes" id="UP000199518"/>
    </source>
</evidence>
<reference evidence="2" key="1">
    <citation type="submission" date="2016-10" db="EMBL/GenBank/DDBJ databases">
        <authorList>
            <person name="Varghese N."/>
            <person name="Submissions S."/>
        </authorList>
    </citation>
    <scope>NUCLEOTIDE SEQUENCE [LARGE SCALE GENOMIC DNA]</scope>
    <source>
        <strain evidence="2">DSM 26348</strain>
    </source>
</reference>
<name>A0A1I3RNC2_9PLAN</name>
<keyword evidence="2" id="KW-1185">Reference proteome</keyword>
<evidence type="ECO:0000313" key="1">
    <source>
        <dbReference type="EMBL" id="SFJ47550.1"/>
    </source>
</evidence>
<proteinExistence type="predicted"/>
<dbReference type="RefSeq" id="WP_092056106.1">
    <property type="nucleotide sequence ID" value="NZ_FOQD01000021.1"/>
</dbReference>
<organism evidence="1 2">
    <name type="scientific">Planctomicrobium piriforme</name>
    <dbReference type="NCBI Taxonomy" id="1576369"/>
    <lineage>
        <taxon>Bacteria</taxon>
        <taxon>Pseudomonadati</taxon>
        <taxon>Planctomycetota</taxon>
        <taxon>Planctomycetia</taxon>
        <taxon>Planctomycetales</taxon>
        <taxon>Planctomycetaceae</taxon>
        <taxon>Planctomicrobium</taxon>
    </lineage>
</organism>
<dbReference type="Proteomes" id="UP000199518">
    <property type="component" value="Unassembled WGS sequence"/>
</dbReference>
<gene>
    <name evidence="1" type="ORF">SAMN05421753_12158</name>
</gene>
<dbReference type="AlphaFoldDB" id="A0A1I3RNC2"/>
<accession>A0A1I3RNC2</accession>
<sequence>MQTHLMDRRVTWLLAGMLLGMAVTYYCPAEPAYAETAVMGERFAMATCNTIALNSEAVFVLDMVTGRLIGAGYSTTAGGFVHSWARNLAADFSVTTKAQYVMVTGFANLQQQGGGGAQPASGVIYIGELTSGLVNMYGFYYPQANAPLPTAELVRIGTFPWRQSSK</sequence>
<dbReference type="EMBL" id="FOQD01000021">
    <property type="protein sequence ID" value="SFJ47550.1"/>
    <property type="molecule type" value="Genomic_DNA"/>
</dbReference>